<dbReference type="InterPro" id="IPR050645">
    <property type="entry name" value="Histidine_acid_phosphatase"/>
</dbReference>
<comment type="catalytic activity">
    <reaction evidence="3">
        <text>3-O-[beta-D-GlcA-(1-&gt;3)-beta-D-Gal-(1-&gt;3)-beta-D-Gal-(1-&gt;4)-beta-D-2-O-P-Xyl]-L-seryl-[protein] + H2O = 3-O-(beta-D-GlcA-(1-&gt;3)-beta-D-Gal-(1-&gt;3)-beta-D-Gal-(1-&gt;4)-beta-D-Xyl)-L-seryl-[protein] + phosphate</text>
        <dbReference type="Rhea" id="RHEA:56512"/>
        <dbReference type="Rhea" id="RHEA-COMP:12573"/>
        <dbReference type="Rhea" id="RHEA-COMP:14559"/>
        <dbReference type="ChEBI" id="CHEBI:15377"/>
        <dbReference type="ChEBI" id="CHEBI:43474"/>
        <dbReference type="ChEBI" id="CHEBI:132093"/>
        <dbReference type="ChEBI" id="CHEBI:140495"/>
    </reaction>
</comment>
<keyword evidence="2" id="KW-0378">Hydrolase</keyword>
<keyword evidence="6" id="KW-0472">Membrane</keyword>
<dbReference type="GO" id="GO:0003993">
    <property type="term" value="F:acid phosphatase activity"/>
    <property type="evidence" value="ECO:0007669"/>
    <property type="project" value="UniProtKB-EC"/>
</dbReference>
<evidence type="ECO:0000313" key="7">
    <source>
        <dbReference type="EMBL" id="CAG7824856.1"/>
    </source>
</evidence>
<dbReference type="EMBL" id="CAJVCH010534248">
    <property type="protein sequence ID" value="CAG7824856.1"/>
    <property type="molecule type" value="Genomic_DNA"/>
</dbReference>
<dbReference type="InterPro" id="IPR000560">
    <property type="entry name" value="His_Pase_clade-2"/>
</dbReference>
<keyword evidence="6" id="KW-0812">Transmembrane</keyword>
<sequence length="595" mass="67012">MWLISLGFGFGKTRAVRCYVTLLIWIIIVSLGLYWLLTGNGKSEIWSREQHQHRWEPKEVYGPEEQITEKKLTVKEVKSSRKKIWDDTKEFDGYLHSSISRLCNPPEEIAVEDENLQITDMKLDAVVIIFRHGDRGPLSHVGSRNLSLINCSSDHPDFQKFYRFSADSMTKLTGYTQFIGPFHSFQKVPTTSQCHLGQLSQLGSWQLIQLGKAIQSAYQSSLFNSPTPSNHGSSLSVASVFSNSSYSVPVGSVNPMQNIKVVAYSTRYRRTLQSLMAFLYGLLGPKLIIPNVTVRESQSINFCFNDCSCRATERLKKLASKKFRPSSAEKATMISLVNQINAIIGLEKTKKSGTSLLDLLLVYSCHKTDFPCRSKSLIRKVHSGSVSDECITHEDVSSLVYLLQKESQQQRKIQANRQLYLLTSYGLLKEIVNLALKMTSSSHPQTSSDNSWSSPFANAGVGPRTKLAIFSGHDTTLQSLTGALGIFTGHPDIHLVPYASRLIFEFYRKTNVPPNSARKHFLRVVYNGQAVTHLVRFCDDGSSKNPDNRSQGTPTRNILCPLENLVRFLHDHYFESFSNATNYKDACQKKGKKRK</sequence>
<keyword evidence="6" id="KW-1133">Transmembrane helix</keyword>
<dbReference type="PANTHER" id="PTHR11567">
    <property type="entry name" value="ACID PHOSPHATASE-RELATED"/>
    <property type="match status" value="1"/>
</dbReference>
<evidence type="ECO:0000256" key="1">
    <source>
        <dbReference type="ARBA" id="ARBA00000032"/>
    </source>
</evidence>
<dbReference type="AlphaFoldDB" id="A0A8J2L212"/>
<evidence type="ECO:0000256" key="3">
    <source>
        <dbReference type="ARBA" id="ARBA00036311"/>
    </source>
</evidence>
<evidence type="ECO:0000313" key="8">
    <source>
        <dbReference type="Proteomes" id="UP000708208"/>
    </source>
</evidence>
<comment type="caution">
    <text evidence="7">The sequence shown here is derived from an EMBL/GenBank/DDBJ whole genome shotgun (WGS) entry which is preliminary data.</text>
</comment>
<evidence type="ECO:0000256" key="6">
    <source>
        <dbReference type="SAM" id="Phobius"/>
    </source>
</evidence>
<dbReference type="GO" id="GO:0050650">
    <property type="term" value="P:chondroitin sulfate proteoglycan biosynthetic process"/>
    <property type="evidence" value="ECO:0007669"/>
    <property type="project" value="TreeGrafter"/>
</dbReference>
<gene>
    <name evidence="7" type="ORF">AFUS01_LOCUS34992</name>
</gene>
<evidence type="ECO:0000256" key="5">
    <source>
        <dbReference type="ARBA" id="ARBA00041499"/>
    </source>
</evidence>
<organism evidence="7 8">
    <name type="scientific">Allacma fusca</name>
    <dbReference type="NCBI Taxonomy" id="39272"/>
    <lineage>
        <taxon>Eukaryota</taxon>
        <taxon>Metazoa</taxon>
        <taxon>Ecdysozoa</taxon>
        <taxon>Arthropoda</taxon>
        <taxon>Hexapoda</taxon>
        <taxon>Collembola</taxon>
        <taxon>Symphypleona</taxon>
        <taxon>Sminthuridae</taxon>
        <taxon>Allacma</taxon>
    </lineage>
</organism>
<dbReference type="InterPro" id="IPR033379">
    <property type="entry name" value="Acid_Pase_AS"/>
</dbReference>
<dbReference type="GO" id="GO:0005794">
    <property type="term" value="C:Golgi apparatus"/>
    <property type="evidence" value="ECO:0007669"/>
    <property type="project" value="TreeGrafter"/>
</dbReference>
<name>A0A8J2L212_9HEXA</name>
<dbReference type="PROSITE" id="PS00616">
    <property type="entry name" value="HIS_ACID_PHOSPHAT_1"/>
    <property type="match status" value="1"/>
</dbReference>
<comment type="catalytic activity">
    <reaction evidence="1">
        <text>a phosphate monoester + H2O = an alcohol + phosphate</text>
        <dbReference type="Rhea" id="RHEA:15017"/>
        <dbReference type="ChEBI" id="CHEBI:15377"/>
        <dbReference type="ChEBI" id="CHEBI:30879"/>
        <dbReference type="ChEBI" id="CHEBI:43474"/>
        <dbReference type="ChEBI" id="CHEBI:67140"/>
        <dbReference type="EC" id="3.1.3.2"/>
    </reaction>
</comment>
<evidence type="ECO:0000256" key="2">
    <source>
        <dbReference type="ARBA" id="ARBA00022801"/>
    </source>
</evidence>
<feature type="transmembrane region" description="Helical" evidence="6">
    <location>
        <begin position="16"/>
        <end position="37"/>
    </location>
</feature>
<protein>
    <recommendedName>
        <fullName evidence="4">2-phosphoxylose phosphatase 1</fullName>
    </recommendedName>
    <alternativeName>
        <fullName evidence="5">Acid phosphatase-like protein 2</fullName>
    </alternativeName>
</protein>
<accession>A0A8J2L212</accession>
<dbReference type="GO" id="GO:0006024">
    <property type="term" value="P:glycosaminoglycan biosynthetic process"/>
    <property type="evidence" value="ECO:0007669"/>
    <property type="project" value="TreeGrafter"/>
</dbReference>
<dbReference type="PANTHER" id="PTHR11567:SF110">
    <property type="entry name" value="2-PHOSPHOXYLOSE PHOSPHATASE 1"/>
    <property type="match status" value="1"/>
</dbReference>
<dbReference type="CDD" id="cd07061">
    <property type="entry name" value="HP_HAP_like"/>
    <property type="match status" value="1"/>
</dbReference>
<dbReference type="Pfam" id="PF00328">
    <property type="entry name" value="His_Phos_2"/>
    <property type="match status" value="1"/>
</dbReference>
<reference evidence="7" key="1">
    <citation type="submission" date="2021-06" db="EMBL/GenBank/DDBJ databases">
        <authorList>
            <person name="Hodson N. C."/>
            <person name="Mongue J. A."/>
            <person name="Jaron S. K."/>
        </authorList>
    </citation>
    <scope>NUCLEOTIDE SEQUENCE</scope>
</reference>
<dbReference type="PROSITE" id="PS00778">
    <property type="entry name" value="HIS_ACID_PHOSPHAT_2"/>
    <property type="match status" value="1"/>
</dbReference>
<keyword evidence="8" id="KW-1185">Reference proteome</keyword>
<dbReference type="OrthoDB" id="10262962at2759"/>
<proteinExistence type="predicted"/>
<dbReference type="Proteomes" id="UP000708208">
    <property type="component" value="Unassembled WGS sequence"/>
</dbReference>
<evidence type="ECO:0000256" key="4">
    <source>
        <dbReference type="ARBA" id="ARBA00040357"/>
    </source>
</evidence>